<dbReference type="InterPro" id="IPR003690">
    <property type="entry name" value="MTERF"/>
</dbReference>
<keyword evidence="6" id="KW-1185">Reference proteome</keyword>
<dbReference type="Pfam" id="PF02536">
    <property type="entry name" value="mTERF"/>
    <property type="match status" value="1"/>
</dbReference>
<dbReference type="EMBL" id="MVGT01000213">
    <property type="protein sequence ID" value="OVA19346.1"/>
    <property type="molecule type" value="Genomic_DNA"/>
</dbReference>
<evidence type="ECO:0000256" key="3">
    <source>
        <dbReference type="ARBA" id="ARBA00022946"/>
    </source>
</evidence>
<dbReference type="FunCoup" id="A0A200R9J0">
    <property type="interactions" value="1312"/>
</dbReference>
<dbReference type="OrthoDB" id="637682at2759"/>
<dbReference type="GO" id="GO:0006353">
    <property type="term" value="P:DNA-templated transcription termination"/>
    <property type="evidence" value="ECO:0007669"/>
    <property type="project" value="UniProtKB-KW"/>
</dbReference>
<keyword evidence="2" id="KW-0804">Transcription</keyword>
<keyword evidence="2" id="KW-0805">Transcription regulation</keyword>
<dbReference type="AlphaFoldDB" id="A0A200R9J0"/>
<dbReference type="InterPro" id="IPR038538">
    <property type="entry name" value="MTERF_sf"/>
</dbReference>
<dbReference type="OMA" id="SPLWCAG"/>
<evidence type="ECO:0000256" key="1">
    <source>
        <dbReference type="ARBA" id="ARBA00007692"/>
    </source>
</evidence>
<feature type="compositionally biased region" description="Pro residues" evidence="4">
    <location>
        <begin position="66"/>
        <end position="78"/>
    </location>
</feature>
<dbReference type="FunFam" id="1.25.70.10:FF:000010">
    <property type="entry name" value="Transcription termination factor MTEF1, chloroplastic"/>
    <property type="match status" value="1"/>
</dbReference>
<name>A0A200R9J0_MACCD</name>
<gene>
    <name evidence="5" type="ORF">BVC80_521g162</name>
</gene>
<organism evidence="5 6">
    <name type="scientific">Macleaya cordata</name>
    <name type="common">Five-seeded plume-poppy</name>
    <name type="synonym">Bocconia cordata</name>
    <dbReference type="NCBI Taxonomy" id="56857"/>
    <lineage>
        <taxon>Eukaryota</taxon>
        <taxon>Viridiplantae</taxon>
        <taxon>Streptophyta</taxon>
        <taxon>Embryophyta</taxon>
        <taxon>Tracheophyta</taxon>
        <taxon>Spermatophyta</taxon>
        <taxon>Magnoliopsida</taxon>
        <taxon>Ranunculales</taxon>
        <taxon>Papaveraceae</taxon>
        <taxon>Papaveroideae</taxon>
        <taxon>Macleaya</taxon>
    </lineage>
</organism>
<evidence type="ECO:0000313" key="6">
    <source>
        <dbReference type="Proteomes" id="UP000195402"/>
    </source>
</evidence>
<accession>A0A200R9J0</accession>
<protein>
    <submittedName>
        <fullName evidence="5">Mitochodrial transcription termination factor-related</fullName>
    </submittedName>
</protein>
<evidence type="ECO:0000313" key="5">
    <source>
        <dbReference type="EMBL" id="OVA19346.1"/>
    </source>
</evidence>
<dbReference type="InParanoid" id="A0A200R9J0"/>
<proteinExistence type="inferred from homology"/>
<sequence length="329" mass="38272">MEDTLRLYFNNGVRTLQKPSYYFPSPHLLHISSISRNFDRFIIHSRISSSSSSSKTSITLPQKPSQTPPKFPDQPQPQPSGSFDIHSGFRDKILYLDSIGIDLFSLIDDADYPLNLILSSSLEDMKSTVNFMRSMGFTALEFRRICGMCPEILNCKISDIIPVITFLLREANVMGSDLRRVINRRPRLLACDVEKRLRPTLYFLQSLGISEVHRYTSLLSCSVEDKFIPRIEYLEKIGFSYGDAISMVRRFPQLFCYSIKHNFEPKFDYFFVEMGRDLTELKEFPQYFSFSLENRIKPRHQFCVQKGVYFPLPVLLKTCQTQFHDTLEI</sequence>
<reference evidence="5 6" key="1">
    <citation type="journal article" date="2017" name="Mol. Plant">
        <title>The Genome of Medicinal Plant Macleaya cordata Provides New Insights into Benzylisoquinoline Alkaloids Metabolism.</title>
        <authorList>
            <person name="Liu X."/>
            <person name="Liu Y."/>
            <person name="Huang P."/>
            <person name="Ma Y."/>
            <person name="Qing Z."/>
            <person name="Tang Q."/>
            <person name="Cao H."/>
            <person name="Cheng P."/>
            <person name="Zheng Y."/>
            <person name="Yuan Z."/>
            <person name="Zhou Y."/>
            <person name="Liu J."/>
            <person name="Tang Z."/>
            <person name="Zhuo Y."/>
            <person name="Zhang Y."/>
            <person name="Yu L."/>
            <person name="Huang J."/>
            <person name="Yang P."/>
            <person name="Peng Q."/>
            <person name="Zhang J."/>
            <person name="Jiang W."/>
            <person name="Zhang Z."/>
            <person name="Lin K."/>
            <person name="Ro D.K."/>
            <person name="Chen X."/>
            <person name="Xiong X."/>
            <person name="Shang Y."/>
            <person name="Huang S."/>
            <person name="Zeng J."/>
        </authorList>
    </citation>
    <scope>NUCLEOTIDE SEQUENCE [LARGE SCALE GENOMIC DNA]</scope>
    <source>
        <strain evidence="6">cv. BLH2017</strain>
        <tissue evidence="5">Root</tissue>
    </source>
</reference>
<dbReference type="SMART" id="SM00733">
    <property type="entry name" value="Mterf"/>
    <property type="match status" value="6"/>
</dbReference>
<dbReference type="PANTHER" id="PTHR13068:SF46">
    <property type="entry name" value="OS03G0360600 PROTEIN"/>
    <property type="match status" value="1"/>
</dbReference>
<comment type="similarity">
    <text evidence="1">Belongs to the mTERF family.</text>
</comment>
<feature type="region of interest" description="Disordered" evidence="4">
    <location>
        <begin position="51"/>
        <end position="82"/>
    </location>
</feature>
<dbReference type="Gene3D" id="1.25.70.10">
    <property type="entry name" value="Transcription termination factor 3, mitochondrial"/>
    <property type="match status" value="1"/>
</dbReference>
<dbReference type="PANTHER" id="PTHR13068">
    <property type="entry name" value="CGI-12 PROTEIN-RELATED"/>
    <property type="match status" value="1"/>
</dbReference>
<evidence type="ECO:0000256" key="2">
    <source>
        <dbReference type="ARBA" id="ARBA00022472"/>
    </source>
</evidence>
<dbReference type="Proteomes" id="UP000195402">
    <property type="component" value="Unassembled WGS sequence"/>
</dbReference>
<keyword evidence="3" id="KW-0809">Transit peptide</keyword>
<comment type="caution">
    <text evidence="5">The sequence shown here is derived from an EMBL/GenBank/DDBJ whole genome shotgun (WGS) entry which is preliminary data.</text>
</comment>
<keyword evidence="2" id="KW-0806">Transcription termination</keyword>
<evidence type="ECO:0000256" key="4">
    <source>
        <dbReference type="SAM" id="MobiDB-lite"/>
    </source>
</evidence>
<dbReference type="GO" id="GO:0003676">
    <property type="term" value="F:nucleic acid binding"/>
    <property type="evidence" value="ECO:0007669"/>
    <property type="project" value="InterPro"/>
</dbReference>